<accession>A0AAV2GF28</accession>
<dbReference type="AlphaFoldDB" id="A0AAV2GF28"/>
<keyword evidence="3" id="KW-1185">Reference proteome</keyword>
<organism evidence="2 3">
    <name type="scientific">Linum trigynum</name>
    <dbReference type="NCBI Taxonomy" id="586398"/>
    <lineage>
        <taxon>Eukaryota</taxon>
        <taxon>Viridiplantae</taxon>
        <taxon>Streptophyta</taxon>
        <taxon>Embryophyta</taxon>
        <taxon>Tracheophyta</taxon>
        <taxon>Spermatophyta</taxon>
        <taxon>Magnoliopsida</taxon>
        <taxon>eudicotyledons</taxon>
        <taxon>Gunneridae</taxon>
        <taxon>Pentapetalae</taxon>
        <taxon>rosids</taxon>
        <taxon>fabids</taxon>
        <taxon>Malpighiales</taxon>
        <taxon>Linaceae</taxon>
        <taxon>Linum</taxon>
    </lineage>
</organism>
<feature type="region of interest" description="Disordered" evidence="1">
    <location>
        <begin position="43"/>
        <end position="78"/>
    </location>
</feature>
<evidence type="ECO:0000313" key="2">
    <source>
        <dbReference type="EMBL" id="CAL1408080.1"/>
    </source>
</evidence>
<reference evidence="2 3" key="1">
    <citation type="submission" date="2024-04" db="EMBL/GenBank/DDBJ databases">
        <authorList>
            <person name="Fracassetti M."/>
        </authorList>
    </citation>
    <scope>NUCLEOTIDE SEQUENCE [LARGE SCALE GENOMIC DNA]</scope>
</reference>
<gene>
    <name evidence="2" type="ORF">LTRI10_LOCUS47704</name>
</gene>
<sequence length="78" mass="8246">MEFDTTIGAAALCFLRLASQTTVAALLRPLLLLWLETWFRPVSSSSTTGFQPASLPNRAGGDDVHSRGSSGGARPDTP</sequence>
<name>A0AAV2GF28_9ROSI</name>
<dbReference type="Proteomes" id="UP001497516">
    <property type="component" value="Chromosome 8"/>
</dbReference>
<protein>
    <recommendedName>
        <fullName evidence="4">Secreted protein</fullName>
    </recommendedName>
</protein>
<evidence type="ECO:0008006" key="4">
    <source>
        <dbReference type="Google" id="ProtNLM"/>
    </source>
</evidence>
<evidence type="ECO:0000313" key="3">
    <source>
        <dbReference type="Proteomes" id="UP001497516"/>
    </source>
</evidence>
<proteinExistence type="predicted"/>
<dbReference type="EMBL" id="OZ034821">
    <property type="protein sequence ID" value="CAL1408080.1"/>
    <property type="molecule type" value="Genomic_DNA"/>
</dbReference>
<evidence type="ECO:0000256" key="1">
    <source>
        <dbReference type="SAM" id="MobiDB-lite"/>
    </source>
</evidence>